<comment type="subcellular location">
    <subcellularLocation>
        <location evidence="1 11">Endoplasmic reticulum membrane</location>
        <topology evidence="1 11">Multi-pass membrane protein</topology>
    </subcellularLocation>
</comment>
<dbReference type="GO" id="GO:0019432">
    <property type="term" value="P:triglyceride biosynthetic process"/>
    <property type="evidence" value="ECO:0007669"/>
    <property type="project" value="TreeGrafter"/>
</dbReference>
<proteinExistence type="inferred from homology"/>
<evidence type="ECO:0000256" key="1">
    <source>
        <dbReference type="ARBA" id="ARBA00004477"/>
    </source>
</evidence>
<evidence type="ECO:0000256" key="4">
    <source>
        <dbReference type="ARBA" id="ARBA00022679"/>
    </source>
</evidence>
<reference evidence="13 14" key="1">
    <citation type="submission" date="2025-04" db="UniProtKB">
        <authorList>
            <consortium name="RefSeq"/>
        </authorList>
    </citation>
    <scope>IDENTIFICATION</scope>
    <source>
        <tissue evidence="13 14">Whole body</tissue>
    </source>
</reference>
<protein>
    <recommendedName>
        <fullName evidence="11">Acyltransferase</fullName>
        <ecNumber evidence="11">2.3.1.-</ecNumber>
    </recommendedName>
</protein>
<evidence type="ECO:0000313" key="15">
    <source>
        <dbReference type="RefSeq" id="XP_026673608.1"/>
    </source>
</evidence>
<keyword evidence="7 11" id="KW-1133">Transmembrane helix</keyword>
<evidence type="ECO:0000256" key="10">
    <source>
        <dbReference type="ARBA" id="ARBA00023315"/>
    </source>
</evidence>
<dbReference type="SUPFAM" id="SSF69593">
    <property type="entry name" value="Glycerol-3-phosphate (1)-acyltransferase"/>
    <property type="match status" value="1"/>
</dbReference>
<feature type="transmembrane region" description="Helical" evidence="11">
    <location>
        <begin position="21"/>
        <end position="40"/>
    </location>
</feature>
<evidence type="ECO:0000313" key="13">
    <source>
        <dbReference type="RefSeq" id="XP_017888695.1"/>
    </source>
</evidence>
<keyword evidence="12" id="KW-1185">Reference proteome</keyword>
<dbReference type="KEGG" id="ccal:108630139"/>
<name>A0AAJ7ND94_9HYME</name>
<dbReference type="PANTHER" id="PTHR12317:SF79">
    <property type="entry name" value="ACYLTRANSFERASE"/>
    <property type="match status" value="1"/>
</dbReference>
<keyword evidence="3" id="KW-0444">Lipid biosynthesis</keyword>
<dbReference type="CDD" id="cd07987">
    <property type="entry name" value="LPLAT_MGAT-like"/>
    <property type="match status" value="1"/>
</dbReference>
<evidence type="ECO:0000256" key="8">
    <source>
        <dbReference type="ARBA" id="ARBA00023098"/>
    </source>
</evidence>
<dbReference type="Proteomes" id="UP000694925">
    <property type="component" value="Unplaced"/>
</dbReference>
<keyword evidence="6 11" id="KW-0256">Endoplasmic reticulum</keyword>
<dbReference type="InterPro" id="IPR007130">
    <property type="entry name" value="DAGAT"/>
</dbReference>
<accession>A0AAJ7ND94</accession>
<dbReference type="GeneID" id="108630139"/>
<organism evidence="12 14">
    <name type="scientific">Ceratina calcarata</name>
    <dbReference type="NCBI Taxonomy" id="156304"/>
    <lineage>
        <taxon>Eukaryota</taxon>
        <taxon>Metazoa</taxon>
        <taxon>Ecdysozoa</taxon>
        <taxon>Arthropoda</taxon>
        <taxon>Hexapoda</taxon>
        <taxon>Insecta</taxon>
        <taxon>Pterygota</taxon>
        <taxon>Neoptera</taxon>
        <taxon>Endopterygota</taxon>
        <taxon>Hymenoptera</taxon>
        <taxon>Apocrita</taxon>
        <taxon>Aculeata</taxon>
        <taxon>Apoidea</taxon>
        <taxon>Anthophila</taxon>
        <taxon>Apidae</taxon>
        <taxon>Ceratina</taxon>
        <taxon>Zadontomerus</taxon>
    </lineage>
</organism>
<dbReference type="AlphaFoldDB" id="A0AAJ7ND94"/>
<keyword evidence="4 11" id="KW-0808">Transferase</keyword>
<gene>
    <name evidence="13 14 15" type="primary">LOC108630139</name>
</gene>
<evidence type="ECO:0000256" key="11">
    <source>
        <dbReference type="RuleBase" id="RU367023"/>
    </source>
</evidence>
<dbReference type="RefSeq" id="XP_026673608.1">
    <property type="nucleotide sequence ID" value="XM_026817807.1"/>
</dbReference>
<evidence type="ECO:0000256" key="9">
    <source>
        <dbReference type="ARBA" id="ARBA00023136"/>
    </source>
</evidence>
<keyword evidence="10" id="KW-0012">Acyltransferase</keyword>
<dbReference type="RefSeq" id="XP_017888696.1">
    <property type="nucleotide sequence ID" value="XM_018033207.2"/>
</dbReference>
<evidence type="ECO:0000256" key="5">
    <source>
        <dbReference type="ARBA" id="ARBA00022692"/>
    </source>
</evidence>
<dbReference type="Pfam" id="PF03982">
    <property type="entry name" value="DAGAT"/>
    <property type="match status" value="1"/>
</dbReference>
<dbReference type="GO" id="GO:0004144">
    <property type="term" value="F:diacylglycerol O-acyltransferase activity"/>
    <property type="evidence" value="ECO:0007669"/>
    <property type="project" value="TreeGrafter"/>
</dbReference>
<evidence type="ECO:0000313" key="12">
    <source>
        <dbReference type="Proteomes" id="UP000694925"/>
    </source>
</evidence>
<evidence type="ECO:0000256" key="3">
    <source>
        <dbReference type="ARBA" id="ARBA00022516"/>
    </source>
</evidence>
<comment type="similarity">
    <text evidence="2 11">Belongs to the diacylglycerol acyltransferase family.</text>
</comment>
<evidence type="ECO:0000313" key="14">
    <source>
        <dbReference type="RefSeq" id="XP_017888696.1"/>
    </source>
</evidence>
<keyword evidence="8" id="KW-0443">Lipid metabolism</keyword>
<sequence>MEILGIKFAPLNVPLKRRLETLAAAIWIFSIGFGDIWGVLFTFYAIFYTTILRYFMLLYFIWMYYDWDTAYKGGRSMRWVNLFRRMTWMRYFSNYFPVKLVKTVDLDPNRNYLFVNFPHGILCVGMFGAFGTDYSGQRDLFPGLEIRAVTLDSQFKVPLFREYAYIIGGVSSNAESIRYQLSSKPAPPYTGKATILVVGGAAESLECRPNIYRIVLKRRKGFVKLALREGAPLVPVFSFGETNTYDQVYGPQGSLFRRIQEYIRSLITVAPVIIKGRGFFQYSFGVLPRRTPVTVVVGSPIELPKLEEPTTEQIDEYHEKFIKELVNLFETNKHKYIENADTVQLELLP</sequence>
<feature type="transmembrane region" description="Helical" evidence="11">
    <location>
        <begin position="46"/>
        <end position="65"/>
    </location>
</feature>
<keyword evidence="9 11" id="KW-0472">Membrane</keyword>
<keyword evidence="5 11" id="KW-0812">Transmembrane</keyword>
<dbReference type="RefSeq" id="XP_017888695.1">
    <property type="nucleotide sequence ID" value="XM_018033206.2"/>
</dbReference>
<dbReference type="PANTHER" id="PTHR12317">
    <property type="entry name" value="DIACYLGLYCEROL O-ACYLTRANSFERASE"/>
    <property type="match status" value="1"/>
</dbReference>
<evidence type="ECO:0000256" key="2">
    <source>
        <dbReference type="ARBA" id="ARBA00005420"/>
    </source>
</evidence>
<evidence type="ECO:0000256" key="6">
    <source>
        <dbReference type="ARBA" id="ARBA00022824"/>
    </source>
</evidence>
<dbReference type="EC" id="2.3.1.-" evidence="11"/>
<dbReference type="GO" id="GO:0005789">
    <property type="term" value="C:endoplasmic reticulum membrane"/>
    <property type="evidence" value="ECO:0007669"/>
    <property type="project" value="UniProtKB-SubCell"/>
</dbReference>
<evidence type="ECO:0000256" key="7">
    <source>
        <dbReference type="ARBA" id="ARBA00022989"/>
    </source>
</evidence>